<evidence type="ECO:0000256" key="3">
    <source>
        <dbReference type="ARBA" id="ARBA00022833"/>
    </source>
</evidence>
<dbReference type="EMBL" id="JADGJQ010000080">
    <property type="protein sequence ID" value="KAJ3172274.1"/>
    <property type="molecule type" value="Genomic_DNA"/>
</dbReference>
<dbReference type="InterPro" id="IPR002931">
    <property type="entry name" value="Transglutaminase-like"/>
</dbReference>
<keyword evidence="7" id="KW-1185">Reference proteome</keyword>
<evidence type="ECO:0000256" key="4">
    <source>
        <dbReference type="SAM" id="MobiDB-lite"/>
    </source>
</evidence>
<dbReference type="PANTHER" id="PTHR12143:SF19">
    <property type="entry name" value="PEPTIDE-N(4)-(N-ACETYL-BETA-GLUCOSAMINYL)ASPARAGINE AMIDASE"/>
    <property type="match status" value="1"/>
</dbReference>
<dbReference type="Gene3D" id="3.10.620.30">
    <property type="match status" value="1"/>
</dbReference>
<feature type="region of interest" description="Disordered" evidence="4">
    <location>
        <begin position="307"/>
        <end position="368"/>
    </location>
</feature>
<evidence type="ECO:0000313" key="6">
    <source>
        <dbReference type="EMBL" id="KAJ3172274.1"/>
    </source>
</evidence>
<dbReference type="SMART" id="SM00460">
    <property type="entry name" value="TGc"/>
    <property type="match status" value="1"/>
</dbReference>
<dbReference type="GO" id="GO:0046872">
    <property type="term" value="F:metal ion binding"/>
    <property type="evidence" value="ECO:0007669"/>
    <property type="project" value="UniProtKB-KW"/>
</dbReference>
<feature type="compositionally biased region" description="Basic and acidic residues" evidence="4">
    <location>
        <begin position="356"/>
        <end position="368"/>
    </location>
</feature>
<evidence type="ECO:0000259" key="5">
    <source>
        <dbReference type="SMART" id="SM00460"/>
    </source>
</evidence>
<name>A0AAD5TEG4_9FUNG</name>
<evidence type="ECO:0000313" key="7">
    <source>
        <dbReference type="Proteomes" id="UP001212152"/>
    </source>
</evidence>
<dbReference type="PANTHER" id="PTHR12143">
    <property type="entry name" value="PEPTIDE N-GLYCANASE PNGASE -RELATED"/>
    <property type="match status" value="1"/>
</dbReference>
<evidence type="ECO:0000256" key="1">
    <source>
        <dbReference type="ARBA" id="ARBA00009390"/>
    </source>
</evidence>
<proteinExistence type="inferred from homology"/>
<organism evidence="6 7">
    <name type="scientific">Geranomyces variabilis</name>
    <dbReference type="NCBI Taxonomy" id="109894"/>
    <lineage>
        <taxon>Eukaryota</taxon>
        <taxon>Fungi</taxon>
        <taxon>Fungi incertae sedis</taxon>
        <taxon>Chytridiomycota</taxon>
        <taxon>Chytridiomycota incertae sedis</taxon>
        <taxon>Chytridiomycetes</taxon>
        <taxon>Spizellomycetales</taxon>
        <taxon>Powellomycetaceae</taxon>
        <taxon>Geranomyces</taxon>
    </lineage>
</organism>
<reference evidence="6" key="1">
    <citation type="submission" date="2020-05" db="EMBL/GenBank/DDBJ databases">
        <title>Phylogenomic resolution of chytrid fungi.</title>
        <authorList>
            <person name="Stajich J.E."/>
            <person name="Amses K."/>
            <person name="Simmons R."/>
            <person name="Seto K."/>
            <person name="Myers J."/>
            <person name="Bonds A."/>
            <person name="Quandt C.A."/>
            <person name="Barry K."/>
            <person name="Liu P."/>
            <person name="Grigoriev I."/>
            <person name="Longcore J.E."/>
            <person name="James T.Y."/>
        </authorList>
    </citation>
    <scope>NUCLEOTIDE SEQUENCE</scope>
    <source>
        <strain evidence="6">JEL0379</strain>
    </source>
</reference>
<accession>A0AAD5TEG4</accession>
<dbReference type="GO" id="GO:0005634">
    <property type="term" value="C:nucleus"/>
    <property type="evidence" value="ECO:0007669"/>
    <property type="project" value="TreeGrafter"/>
</dbReference>
<dbReference type="GO" id="GO:0005829">
    <property type="term" value="C:cytosol"/>
    <property type="evidence" value="ECO:0007669"/>
    <property type="project" value="TreeGrafter"/>
</dbReference>
<gene>
    <name evidence="6" type="primary">ELP2_2</name>
    <name evidence="6" type="ORF">HDU87_008134</name>
</gene>
<dbReference type="GO" id="GO:0000224">
    <property type="term" value="F:peptide-N4-(N-acetyl-beta-glucosaminyl)asparagine amidase activity"/>
    <property type="evidence" value="ECO:0007669"/>
    <property type="project" value="TreeGrafter"/>
</dbReference>
<dbReference type="InterPro" id="IPR038765">
    <property type="entry name" value="Papain-like_cys_pep_sf"/>
</dbReference>
<comment type="similarity">
    <text evidence="1">Belongs to the transglutaminase-like superfamily. PNGase family.</text>
</comment>
<dbReference type="GO" id="GO:0006516">
    <property type="term" value="P:glycoprotein catabolic process"/>
    <property type="evidence" value="ECO:0007669"/>
    <property type="project" value="TreeGrafter"/>
</dbReference>
<feature type="domain" description="Transglutaminase-like" evidence="5">
    <location>
        <begin position="168"/>
        <end position="222"/>
    </location>
</feature>
<dbReference type="SUPFAM" id="SSF54001">
    <property type="entry name" value="Cysteine proteinases"/>
    <property type="match status" value="1"/>
</dbReference>
<dbReference type="Proteomes" id="UP001212152">
    <property type="component" value="Unassembled WGS sequence"/>
</dbReference>
<dbReference type="Pfam" id="PF01841">
    <property type="entry name" value="Transglut_core"/>
    <property type="match status" value="1"/>
</dbReference>
<sequence length="368" mass="41606">MSTTNSDHQRLAAAVATNYLIWRRDRHARRGPTLQRERAEAAFLSKLKGTVAQVAEYADVELQDAARQQIPVDRLHDEANSAVEKDPGSRFHDHLVKSLLRWFKNEYFTWINNPACSHCATSATTTPLGAVNPSPDESAFRCSRTELFKCNSCHRETRFPRYNDPRKLMATRRGRCGEYANVFALFCTAMGFETRYILDFTDHVWTEVYCDGVGWVNCDSCEGEGSYGTPLMYEAGWGKKLTYVFAFGPHEAVDVINRYTNKIDEVRTRRTDVDEKWLRKILTEITSQRRRGLPDSVRLELEKRDAQERAQLEGSNKPAAAEDLHGRESGSLAWRAVRGELGSNPPDGESALPAKAADEKEPKPNTSA</sequence>
<dbReference type="Gene3D" id="2.20.25.10">
    <property type="match status" value="1"/>
</dbReference>
<dbReference type="AlphaFoldDB" id="A0AAD5TEG4"/>
<protein>
    <submittedName>
        <fullName evidence="6">Elongator subunit elp2</fullName>
    </submittedName>
</protein>
<comment type="caution">
    <text evidence="6">The sequence shown here is derived from an EMBL/GenBank/DDBJ whole genome shotgun (WGS) entry which is preliminary data.</text>
</comment>
<keyword evidence="3" id="KW-0862">Zinc</keyword>
<dbReference type="InterPro" id="IPR050883">
    <property type="entry name" value="PNGase"/>
</dbReference>
<keyword evidence="2" id="KW-0479">Metal-binding</keyword>
<evidence type="ECO:0000256" key="2">
    <source>
        <dbReference type="ARBA" id="ARBA00022723"/>
    </source>
</evidence>